<reference evidence="1" key="2">
    <citation type="submission" date="2023-01" db="EMBL/GenBank/DDBJ databases">
        <title>Draft genome sequence of Methylophaga thalassica strain NBRC 102424.</title>
        <authorList>
            <person name="Sun Q."/>
            <person name="Mori K."/>
        </authorList>
    </citation>
    <scope>NUCLEOTIDE SEQUENCE</scope>
    <source>
        <strain evidence="1">NBRC 102424</strain>
    </source>
</reference>
<evidence type="ECO:0008006" key="3">
    <source>
        <dbReference type="Google" id="ProtNLM"/>
    </source>
</evidence>
<organism evidence="1 2">
    <name type="scientific">Methylophaga thalassica</name>
    <dbReference type="NCBI Taxonomy" id="40223"/>
    <lineage>
        <taxon>Bacteria</taxon>
        <taxon>Pseudomonadati</taxon>
        <taxon>Pseudomonadota</taxon>
        <taxon>Gammaproteobacteria</taxon>
        <taxon>Thiotrichales</taxon>
        <taxon>Piscirickettsiaceae</taxon>
        <taxon>Methylophaga</taxon>
    </lineage>
</organism>
<dbReference type="Gene3D" id="3.10.20.850">
    <property type="entry name" value="Protein of unknown function DUF3861"/>
    <property type="match status" value="1"/>
</dbReference>
<dbReference type="InterPro" id="IPR038194">
    <property type="entry name" value="DUF3861_sf"/>
</dbReference>
<evidence type="ECO:0000313" key="2">
    <source>
        <dbReference type="Proteomes" id="UP001161423"/>
    </source>
</evidence>
<dbReference type="Pfam" id="PF12977">
    <property type="entry name" value="DUF3861"/>
    <property type="match status" value="1"/>
</dbReference>
<proteinExistence type="predicted"/>
<accession>A0ABQ5TUB2</accession>
<sequence>MKKPMRVTLQSVTNQETNIYVASPLSFHIDSQDELLMMAECLQKRGDFTTESAASFALGLKLLSDAMAENKNKAIFSDFQPFFKHFMDLLKQSYQQEMLTRYG</sequence>
<gene>
    <name evidence="1" type="ORF">GCM10007891_11790</name>
</gene>
<dbReference type="RefSeq" id="WP_284722748.1">
    <property type="nucleotide sequence ID" value="NZ_BSND01000004.1"/>
</dbReference>
<dbReference type="Proteomes" id="UP001161423">
    <property type="component" value="Unassembled WGS sequence"/>
</dbReference>
<comment type="caution">
    <text evidence="1">The sequence shown here is derived from an EMBL/GenBank/DDBJ whole genome shotgun (WGS) entry which is preliminary data.</text>
</comment>
<reference evidence="1" key="1">
    <citation type="journal article" date="2014" name="Int. J. Syst. Evol. Microbiol.">
        <title>Complete genome of a new Firmicutes species belonging to the dominant human colonic microbiota ('Ruminococcus bicirculans') reveals two chromosomes and a selective capacity to utilize plant glucans.</title>
        <authorList>
            <consortium name="NISC Comparative Sequencing Program"/>
            <person name="Wegmann U."/>
            <person name="Louis P."/>
            <person name="Goesmann A."/>
            <person name="Henrissat B."/>
            <person name="Duncan S.H."/>
            <person name="Flint H.J."/>
        </authorList>
    </citation>
    <scope>NUCLEOTIDE SEQUENCE</scope>
    <source>
        <strain evidence="1">NBRC 102424</strain>
    </source>
</reference>
<dbReference type="InterPro" id="IPR024476">
    <property type="entry name" value="DUF3861"/>
</dbReference>
<evidence type="ECO:0000313" key="1">
    <source>
        <dbReference type="EMBL" id="GLP99325.1"/>
    </source>
</evidence>
<keyword evidence="2" id="KW-1185">Reference proteome</keyword>
<name>A0ABQ5TUB2_9GAMM</name>
<protein>
    <recommendedName>
        <fullName evidence="3">DUF3861 family protein</fullName>
    </recommendedName>
</protein>
<dbReference type="EMBL" id="BSND01000004">
    <property type="protein sequence ID" value="GLP99325.1"/>
    <property type="molecule type" value="Genomic_DNA"/>
</dbReference>